<dbReference type="OrthoDB" id="2910128at2"/>
<dbReference type="RefSeq" id="WP_049738446.1">
    <property type="nucleotide sequence ID" value="NZ_BJON01000016.1"/>
</dbReference>
<gene>
    <name evidence="2" type="ORF">ADS79_10985</name>
    <name evidence="1" type="ORF">BRE01_42430</name>
</gene>
<organism evidence="2 3">
    <name type="scientific">Brevibacillus reuszeri</name>
    <dbReference type="NCBI Taxonomy" id="54915"/>
    <lineage>
        <taxon>Bacteria</taxon>
        <taxon>Bacillati</taxon>
        <taxon>Bacillota</taxon>
        <taxon>Bacilli</taxon>
        <taxon>Bacillales</taxon>
        <taxon>Paenibacillaceae</taxon>
        <taxon>Brevibacillus</taxon>
    </lineage>
</organism>
<reference evidence="1 4" key="3">
    <citation type="submission" date="2019-06" db="EMBL/GenBank/DDBJ databases">
        <title>Whole genome shotgun sequence of Brevibacillus reuszeri NBRC 15719.</title>
        <authorList>
            <person name="Hosoyama A."/>
            <person name="Uohara A."/>
            <person name="Ohji S."/>
            <person name="Ichikawa N."/>
        </authorList>
    </citation>
    <scope>NUCLEOTIDE SEQUENCE [LARGE SCALE GENOMIC DNA]</scope>
    <source>
        <strain evidence="1 4">NBRC 15719</strain>
    </source>
</reference>
<accession>A0A0K9YUK8</accession>
<dbReference type="EMBL" id="LGIQ01000007">
    <property type="protein sequence ID" value="KNB72393.1"/>
    <property type="molecule type" value="Genomic_DNA"/>
</dbReference>
<dbReference type="Proteomes" id="UP000319578">
    <property type="component" value="Unassembled WGS sequence"/>
</dbReference>
<evidence type="ECO:0000313" key="3">
    <source>
        <dbReference type="Proteomes" id="UP000036834"/>
    </source>
</evidence>
<dbReference type="AlphaFoldDB" id="A0A0K9YUK8"/>
<comment type="caution">
    <text evidence="2">The sequence shown here is derived from an EMBL/GenBank/DDBJ whole genome shotgun (WGS) entry which is preliminary data.</text>
</comment>
<evidence type="ECO:0000313" key="1">
    <source>
        <dbReference type="EMBL" id="GED70541.1"/>
    </source>
</evidence>
<evidence type="ECO:0000313" key="4">
    <source>
        <dbReference type="Proteomes" id="UP000319578"/>
    </source>
</evidence>
<dbReference type="PATRIC" id="fig|54915.3.peg.1150"/>
<protein>
    <recommendedName>
        <fullName evidence="5">Asp/Glu racemase</fullName>
    </recommendedName>
</protein>
<dbReference type="Proteomes" id="UP000036834">
    <property type="component" value="Unassembled WGS sequence"/>
</dbReference>
<evidence type="ECO:0000313" key="2">
    <source>
        <dbReference type="EMBL" id="KNB72393.1"/>
    </source>
</evidence>
<reference evidence="2" key="2">
    <citation type="submission" date="2015-07" db="EMBL/GenBank/DDBJ databases">
        <title>MeaNS - Measles Nucleotide Surveillance Program.</title>
        <authorList>
            <person name="Tran T."/>
            <person name="Druce J."/>
        </authorList>
    </citation>
    <scope>NUCLEOTIDE SEQUENCE</scope>
    <source>
        <strain evidence="2">DSM 9887</strain>
    </source>
</reference>
<name>A0A0K9YUK8_9BACL</name>
<reference evidence="3" key="1">
    <citation type="submission" date="2015-07" db="EMBL/GenBank/DDBJ databases">
        <title>Genome sequencing project for genomic taxonomy and phylogenomics of Bacillus-like bacteria.</title>
        <authorList>
            <person name="Liu B."/>
            <person name="Wang J."/>
            <person name="Zhu Y."/>
            <person name="Liu G."/>
            <person name="Chen Q."/>
            <person name="Chen Z."/>
            <person name="Lan J."/>
            <person name="Che J."/>
            <person name="Ge C."/>
            <person name="Shi H."/>
            <person name="Pan Z."/>
            <person name="Liu X."/>
        </authorList>
    </citation>
    <scope>NUCLEOTIDE SEQUENCE [LARGE SCALE GENOMIC DNA]</scope>
    <source>
        <strain evidence="3">DSM 9887</strain>
    </source>
</reference>
<sequence length="229" mass="25240">MKRIACLHGHFSNISLLADAFASVAIDMVHYVDPGLLLNSEGKNALSYKQSQAKLQEQLNWMQTSAPDAMVITCTQYAACVTDEVEAASALPIFTIDQPFFHEICHRAEPQILLFSNPATVDPTMNRLRDYAHLHGLHPQIEVSIIEGAFTLLLDNKQDAYREAVKNELQKLATAHHHASLAVAQLSMSPVAQQFTAETGIAVSHPLRSLVSQMTEKLGLTKKEHSLTS</sequence>
<keyword evidence="4" id="KW-1185">Reference proteome</keyword>
<proteinExistence type="predicted"/>
<dbReference type="EMBL" id="BJON01000016">
    <property type="protein sequence ID" value="GED70541.1"/>
    <property type="molecule type" value="Genomic_DNA"/>
</dbReference>
<evidence type="ECO:0008006" key="5">
    <source>
        <dbReference type="Google" id="ProtNLM"/>
    </source>
</evidence>
<dbReference type="STRING" id="54915.ADS79_10985"/>